<feature type="compositionally biased region" description="Basic residues" evidence="1">
    <location>
        <begin position="65"/>
        <end position="75"/>
    </location>
</feature>
<dbReference type="Proteomes" id="UP000189452">
    <property type="component" value="Chromosome"/>
</dbReference>
<organism evidence="3 6">
    <name type="scientific">Mycobacterium tuberculosis</name>
    <dbReference type="NCBI Taxonomy" id="1773"/>
    <lineage>
        <taxon>Bacteria</taxon>
        <taxon>Bacillati</taxon>
        <taxon>Actinomycetota</taxon>
        <taxon>Actinomycetes</taxon>
        <taxon>Mycobacteriales</taxon>
        <taxon>Mycobacteriaceae</taxon>
        <taxon>Mycobacterium</taxon>
        <taxon>Mycobacterium tuberculosis complex</taxon>
    </lineage>
</organism>
<reference evidence="2 5" key="1">
    <citation type="submission" date="2015-03" db="EMBL/GenBank/DDBJ databases">
        <authorList>
            <consortium name="Pathogen Informatics"/>
            <person name="Murphy D."/>
        </authorList>
    </citation>
    <scope>NUCLEOTIDE SEQUENCE [LARGE SCALE GENOMIC DNA]</scope>
    <source>
        <strain evidence="2 5">0268S</strain>
    </source>
</reference>
<evidence type="ECO:0000313" key="6">
    <source>
        <dbReference type="Proteomes" id="UP000189452"/>
    </source>
</evidence>
<feature type="compositionally biased region" description="Basic and acidic residues" evidence="1">
    <location>
        <begin position="106"/>
        <end position="123"/>
    </location>
</feature>
<evidence type="ECO:0000313" key="7">
    <source>
        <dbReference type="Proteomes" id="UP000300237"/>
    </source>
</evidence>
<sequence>MGRKLSRRNKWRRWPPDRGAGAAESQAAAARGAGSWPPGSIFWFGAHGLQTRIRASFDENRHCYRRSPRHLRRHLPAAQTNRQRNPQRRQRNPPVRGETNGAAGRRIAELERPKAKERQREGGRLGASITNAGFGPMEPKPSQRHTDKEVGAALGISAGTYKRLKRIDNATRSDDKEIRLFAEKQMAPLAAGSPSWNGRKPSSGNRKAATMAARLDILAWGPWAPSQNRSVVRRKQTLLSAQPSASPPAPTGGSNESTTQPAASWRRGRPGTPKQRPPTPGPILPTR</sequence>
<evidence type="ECO:0000313" key="5">
    <source>
        <dbReference type="Proteomes" id="UP000050139"/>
    </source>
</evidence>
<feature type="region of interest" description="Disordered" evidence="1">
    <location>
        <begin position="1"/>
        <end position="36"/>
    </location>
</feature>
<accession>A0AA44RN53</accession>
<evidence type="ECO:0000313" key="2">
    <source>
        <dbReference type="EMBL" id="CLV69017.1"/>
    </source>
</evidence>
<dbReference type="Proteomes" id="UP000050139">
    <property type="component" value="Unassembled WGS sequence"/>
</dbReference>
<dbReference type="AlphaFoldDB" id="A0AA44RN53"/>
<feature type="region of interest" description="Disordered" evidence="1">
    <location>
        <begin position="65"/>
        <end position="147"/>
    </location>
</feature>
<dbReference type="Proteomes" id="UP000300237">
    <property type="component" value="Chromosome"/>
</dbReference>
<dbReference type="EMBL" id="COPH01000005">
    <property type="protein sequence ID" value="CLV69017.1"/>
    <property type="molecule type" value="Genomic_DNA"/>
</dbReference>
<evidence type="ECO:0000313" key="4">
    <source>
        <dbReference type="EMBL" id="VCU48301.1"/>
    </source>
</evidence>
<proteinExistence type="predicted"/>
<feature type="compositionally biased region" description="Pro residues" evidence="1">
    <location>
        <begin position="275"/>
        <end position="287"/>
    </location>
</feature>
<feature type="compositionally biased region" description="Polar residues" evidence="1">
    <location>
        <begin position="252"/>
        <end position="262"/>
    </location>
</feature>
<feature type="compositionally biased region" description="Low complexity" evidence="1">
    <location>
        <begin position="19"/>
        <end position="34"/>
    </location>
</feature>
<feature type="compositionally biased region" description="Basic residues" evidence="1">
    <location>
        <begin position="1"/>
        <end position="13"/>
    </location>
</feature>
<feature type="region of interest" description="Disordered" evidence="1">
    <location>
        <begin position="185"/>
        <end position="208"/>
    </location>
</feature>
<dbReference type="EMBL" id="LR027516">
    <property type="protein sequence ID" value="VCU48301.1"/>
    <property type="molecule type" value="Genomic_DNA"/>
</dbReference>
<evidence type="ECO:0000256" key="1">
    <source>
        <dbReference type="SAM" id="MobiDB-lite"/>
    </source>
</evidence>
<reference evidence="3 6" key="3">
    <citation type="submission" date="2017-02" db="EMBL/GenBank/DDBJ databases">
        <title>Protein polymorphisms may explain contrasting epidemiological fitness of two variants of a multidrug-resistant Mycobacterium tuberculosis strain.</title>
        <authorList>
            <person name="Bigi M.M."/>
            <person name="Lopez B."/>
            <person name="Blanco F.C."/>
            <person name="Sasiain M.C."/>
            <person name="De La Barrera S."/>
            <person name="Ritacco V."/>
            <person name="Bigi F."/>
            <person name="Soria M.A."/>
        </authorList>
    </citation>
    <scope>NUCLEOTIDE SEQUENCE [LARGE SCALE GENOMIC DNA]</scope>
    <source>
        <strain evidence="3 6">6548</strain>
    </source>
</reference>
<feature type="region of interest" description="Disordered" evidence="1">
    <location>
        <begin position="230"/>
        <end position="287"/>
    </location>
</feature>
<feature type="compositionally biased region" description="Polar residues" evidence="1">
    <location>
        <begin position="194"/>
        <end position="205"/>
    </location>
</feature>
<dbReference type="EMBL" id="LWDQ01000001">
    <property type="protein sequence ID" value="OMH61440.1"/>
    <property type="molecule type" value="Genomic_DNA"/>
</dbReference>
<reference evidence="4 7" key="4">
    <citation type="submission" date="2018-08" db="EMBL/GenBank/DDBJ databases">
        <authorList>
            <person name="Fokvardsen B D."/>
            <person name="Norman A."/>
        </authorList>
    </citation>
    <scope>NUCLEOTIDE SEQUENCE [LARGE SCALE GENOMIC DNA]</scope>
    <source>
        <strain evidence="4 7">DKC2</strain>
    </source>
</reference>
<reference evidence="3 6" key="2">
    <citation type="submission" date="2016-04" db="EMBL/GenBank/DDBJ databases">
        <authorList>
            <person name="Bigi M."/>
            <person name="Bigi F."/>
            <person name="Soria M.A."/>
        </authorList>
    </citation>
    <scope>NUCLEOTIDE SEQUENCE [LARGE SCALE GENOMIC DNA]</scope>
    <source>
        <strain evidence="3 6">6548</strain>
    </source>
</reference>
<protein>
    <submittedName>
        <fullName evidence="2">PhiRv1 phage protein</fullName>
    </submittedName>
</protein>
<gene>
    <name evidence="3" type="ORF">A4S10_03631</name>
    <name evidence="4" type="ORF">DKC2_0101</name>
    <name evidence="2" type="ORF">ERS094118_00939</name>
</gene>
<name>A0AA44RN53_MYCTX</name>
<evidence type="ECO:0000313" key="3">
    <source>
        <dbReference type="EMBL" id="OMH61440.1"/>
    </source>
</evidence>